<proteinExistence type="predicted"/>
<reference evidence="1 2" key="1">
    <citation type="submission" date="2019-03" db="EMBL/GenBank/DDBJ databases">
        <title>Single cell metagenomics reveals metabolic interactions within the superorganism composed of flagellate Streblomastix strix and complex community of Bacteroidetes bacteria on its surface.</title>
        <authorList>
            <person name="Treitli S.C."/>
            <person name="Kolisko M."/>
            <person name="Husnik F."/>
            <person name="Keeling P."/>
            <person name="Hampl V."/>
        </authorList>
    </citation>
    <scope>NUCLEOTIDE SEQUENCE [LARGE SCALE GENOMIC DNA]</scope>
    <source>
        <strain evidence="1">St1</strain>
    </source>
</reference>
<comment type="caution">
    <text evidence="1">The sequence shown here is derived from an EMBL/GenBank/DDBJ whole genome shotgun (WGS) entry which is preliminary data.</text>
</comment>
<dbReference type="AlphaFoldDB" id="A0A5M8NYA5"/>
<evidence type="ECO:0000313" key="1">
    <source>
        <dbReference type="EMBL" id="KAA6300455.1"/>
    </source>
</evidence>
<gene>
    <name evidence="1" type="ORF">EZS26_003396</name>
</gene>
<dbReference type="Proteomes" id="UP000324575">
    <property type="component" value="Unassembled WGS sequence"/>
</dbReference>
<sequence length="40" mass="5065">MHNRFIYNLITKILHQHTFYITPRFSTTIMGYDYFEFLKY</sequence>
<accession>A0A5M8NYA5</accession>
<evidence type="ECO:0000313" key="2">
    <source>
        <dbReference type="Proteomes" id="UP000324575"/>
    </source>
</evidence>
<name>A0A5M8NYA5_9BACT</name>
<dbReference type="EMBL" id="SNRX01000079">
    <property type="protein sequence ID" value="KAA6300455.1"/>
    <property type="molecule type" value="Genomic_DNA"/>
</dbReference>
<protein>
    <submittedName>
        <fullName evidence="1">Uncharacterized protein</fullName>
    </submittedName>
</protein>
<organism evidence="1 2">
    <name type="scientific">Candidatus Ordinivivax streblomastigis</name>
    <dbReference type="NCBI Taxonomy" id="2540710"/>
    <lineage>
        <taxon>Bacteria</taxon>
        <taxon>Pseudomonadati</taxon>
        <taxon>Bacteroidota</taxon>
        <taxon>Bacteroidia</taxon>
        <taxon>Bacteroidales</taxon>
        <taxon>Candidatus Ordinivivax</taxon>
    </lineage>
</organism>